<dbReference type="GO" id="GO:0005840">
    <property type="term" value="C:ribosome"/>
    <property type="evidence" value="ECO:0007669"/>
    <property type="project" value="UniProtKB-KW"/>
</dbReference>
<accession>A0AAE0ETH6</accession>
<evidence type="ECO:0000256" key="3">
    <source>
        <dbReference type="ARBA" id="ARBA00022884"/>
    </source>
</evidence>
<evidence type="ECO:0000313" key="8">
    <source>
        <dbReference type="EMBL" id="KAK3238360.1"/>
    </source>
</evidence>
<dbReference type="PROSITE" id="PS00937">
    <property type="entry name" value="RIBOSOMAL_L20"/>
    <property type="match status" value="1"/>
</dbReference>
<dbReference type="Gene3D" id="6.10.160.10">
    <property type="match status" value="1"/>
</dbReference>
<dbReference type="Pfam" id="PF00453">
    <property type="entry name" value="Ribosomal_L20"/>
    <property type="match status" value="1"/>
</dbReference>
<dbReference type="PRINTS" id="PR00062">
    <property type="entry name" value="RIBOSOMALL20"/>
</dbReference>
<dbReference type="GO" id="GO:1990904">
    <property type="term" value="C:ribonucleoprotein complex"/>
    <property type="evidence" value="ECO:0007669"/>
    <property type="project" value="UniProtKB-KW"/>
</dbReference>
<keyword evidence="4 6" id="KW-0689">Ribosomal protein</keyword>
<dbReference type="GO" id="GO:0019843">
    <property type="term" value="F:rRNA binding"/>
    <property type="evidence" value="ECO:0007669"/>
    <property type="project" value="UniProtKB-KW"/>
</dbReference>
<evidence type="ECO:0000256" key="2">
    <source>
        <dbReference type="ARBA" id="ARBA00022730"/>
    </source>
</evidence>
<evidence type="ECO:0000256" key="5">
    <source>
        <dbReference type="ARBA" id="ARBA00023274"/>
    </source>
</evidence>
<reference evidence="8 9" key="1">
    <citation type="journal article" date="2015" name="Genome Biol. Evol.">
        <title>Comparative Genomics of a Bacterivorous Green Alga Reveals Evolutionary Causalities and Consequences of Phago-Mixotrophic Mode of Nutrition.</title>
        <authorList>
            <person name="Burns J.A."/>
            <person name="Paasch A."/>
            <person name="Narechania A."/>
            <person name="Kim E."/>
        </authorList>
    </citation>
    <scope>NUCLEOTIDE SEQUENCE [LARGE SCALE GENOMIC DNA]</scope>
    <source>
        <strain evidence="8 9">PLY_AMNH</strain>
    </source>
</reference>
<name>A0AAE0ETH6_9CHLO</name>
<keyword evidence="9" id="KW-1185">Reference proteome</keyword>
<dbReference type="SUPFAM" id="SSF74731">
    <property type="entry name" value="Ribosomal protein L20"/>
    <property type="match status" value="1"/>
</dbReference>
<comment type="function">
    <text evidence="7">Binds directly to 23S ribosomal RNA and is necessary for the in vitro assembly process of the 50S ribosomal subunit. It is not involved in the protein synthesizing functions of that subunit.</text>
</comment>
<comment type="similarity">
    <text evidence="1 6">Belongs to the bacterial ribosomal protein bL20 family.</text>
</comment>
<dbReference type="EMBL" id="LGRX02034242">
    <property type="protein sequence ID" value="KAK3238360.1"/>
    <property type="molecule type" value="Genomic_DNA"/>
</dbReference>
<dbReference type="GO" id="GO:0003735">
    <property type="term" value="F:structural constituent of ribosome"/>
    <property type="evidence" value="ECO:0007669"/>
    <property type="project" value="InterPro"/>
</dbReference>
<keyword evidence="5 6" id="KW-0687">Ribonucleoprotein</keyword>
<comment type="caution">
    <text evidence="8">The sequence shown here is derived from an EMBL/GenBank/DDBJ whole genome shotgun (WGS) entry which is preliminary data.</text>
</comment>
<sequence>MVMNREKIFQLAKGFRGRSKNCIRIARASVEKALQYAYISRKLKKRDYRSLWITRISAGAKEHGMNYSTMMYGLKQDNIQLNKKMISELAMNEPYSFKAVLDRSRDVATANGKLPPHAALKAILKDTSL</sequence>
<evidence type="ECO:0000313" key="9">
    <source>
        <dbReference type="Proteomes" id="UP001190700"/>
    </source>
</evidence>
<keyword evidence="3 7" id="KW-0694">RNA-binding</keyword>
<proteinExistence type="inferred from homology"/>
<dbReference type="CDD" id="cd07026">
    <property type="entry name" value="Ribosomal_L20"/>
    <property type="match status" value="1"/>
</dbReference>
<dbReference type="InterPro" id="IPR035566">
    <property type="entry name" value="Ribosomal_protein_bL20_C"/>
</dbReference>
<dbReference type="Proteomes" id="UP001190700">
    <property type="component" value="Unassembled WGS sequence"/>
</dbReference>
<dbReference type="AlphaFoldDB" id="A0AAE0ETH6"/>
<keyword evidence="2 7" id="KW-0699">rRNA-binding</keyword>
<dbReference type="FunFam" id="1.10.1900.20:FF:000001">
    <property type="entry name" value="50S ribosomal protein L20"/>
    <property type="match status" value="1"/>
</dbReference>
<evidence type="ECO:0000256" key="1">
    <source>
        <dbReference type="ARBA" id="ARBA00007698"/>
    </source>
</evidence>
<dbReference type="PANTHER" id="PTHR10986">
    <property type="entry name" value="39S RIBOSOMAL PROTEIN L20"/>
    <property type="match status" value="1"/>
</dbReference>
<dbReference type="InterPro" id="IPR049946">
    <property type="entry name" value="RIBOSOMAL_L20_CS"/>
</dbReference>
<dbReference type="GO" id="GO:0006412">
    <property type="term" value="P:translation"/>
    <property type="evidence" value="ECO:0007669"/>
    <property type="project" value="InterPro"/>
</dbReference>
<evidence type="ECO:0000256" key="7">
    <source>
        <dbReference type="RuleBase" id="RU004311"/>
    </source>
</evidence>
<protein>
    <recommendedName>
        <fullName evidence="7">50S ribosomal protein L20</fullName>
    </recommendedName>
</protein>
<evidence type="ECO:0000256" key="6">
    <source>
        <dbReference type="RuleBase" id="RU000561"/>
    </source>
</evidence>
<dbReference type="Gene3D" id="1.10.1900.20">
    <property type="entry name" value="Ribosomal protein L20"/>
    <property type="match status" value="1"/>
</dbReference>
<gene>
    <name evidence="8" type="ORF">CYMTET_51623</name>
</gene>
<evidence type="ECO:0000256" key="4">
    <source>
        <dbReference type="ARBA" id="ARBA00022980"/>
    </source>
</evidence>
<organism evidence="8 9">
    <name type="scientific">Cymbomonas tetramitiformis</name>
    <dbReference type="NCBI Taxonomy" id="36881"/>
    <lineage>
        <taxon>Eukaryota</taxon>
        <taxon>Viridiplantae</taxon>
        <taxon>Chlorophyta</taxon>
        <taxon>Pyramimonadophyceae</taxon>
        <taxon>Pyramimonadales</taxon>
        <taxon>Pyramimonadaceae</taxon>
        <taxon>Cymbomonas</taxon>
    </lineage>
</organism>
<dbReference type="NCBIfam" id="TIGR01032">
    <property type="entry name" value="rplT_bact"/>
    <property type="match status" value="1"/>
</dbReference>
<dbReference type="HAMAP" id="MF_00382">
    <property type="entry name" value="Ribosomal_bL20"/>
    <property type="match status" value="1"/>
</dbReference>
<dbReference type="InterPro" id="IPR005813">
    <property type="entry name" value="Ribosomal_bL20"/>
</dbReference>